<dbReference type="NCBIfam" id="TIGR00205">
    <property type="entry name" value="fliE"/>
    <property type="match status" value="1"/>
</dbReference>
<protein>
    <recommendedName>
        <fullName evidence="4 5">Flagellar hook-basal body complex protein FliE</fullName>
    </recommendedName>
</protein>
<dbReference type="PRINTS" id="PR01006">
    <property type="entry name" value="FLGHOOKFLIE"/>
</dbReference>
<proteinExistence type="inferred from homology"/>
<keyword evidence="6" id="KW-0969">Cilium</keyword>
<evidence type="ECO:0000313" key="6">
    <source>
        <dbReference type="EMBL" id="NKC68280.1"/>
    </source>
</evidence>
<evidence type="ECO:0000313" key="9">
    <source>
        <dbReference type="Proteomes" id="UP000521358"/>
    </source>
</evidence>
<keyword evidence="3 4" id="KW-0975">Bacterial flagellum</keyword>
<comment type="subcellular location">
    <subcellularLocation>
        <location evidence="1 4">Bacterial flagellum basal body</location>
    </subcellularLocation>
</comment>
<dbReference type="Pfam" id="PF02049">
    <property type="entry name" value="FliE"/>
    <property type="match status" value="1"/>
</dbReference>
<keyword evidence="6" id="KW-0282">Flagellum</keyword>
<evidence type="ECO:0000256" key="3">
    <source>
        <dbReference type="ARBA" id="ARBA00023143"/>
    </source>
</evidence>
<keyword evidence="6" id="KW-0966">Cell projection</keyword>
<dbReference type="AlphaFoldDB" id="A0A369AT43"/>
<dbReference type="PANTHER" id="PTHR34653">
    <property type="match status" value="1"/>
</dbReference>
<dbReference type="EMBL" id="NGJX01000011">
    <property type="protein sequence ID" value="RSU00758.1"/>
    <property type="molecule type" value="Genomic_DNA"/>
</dbReference>
<dbReference type="GO" id="GO:0009425">
    <property type="term" value="C:bacterial-type flagellum basal body"/>
    <property type="evidence" value="ECO:0007669"/>
    <property type="project" value="UniProtKB-SubCell"/>
</dbReference>
<comment type="caution">
    <text evidence="6">The sequence shown here is derived from an EMBL/GenBank/DDBJ whole genome shotgun (WGS) entry which is preliminary data.</text>
</comment>
<evidence type="ECO:0000313" key="7">
    <source>
        <dbReference type="EMBL" id="RSU00758.1"/>
    </source>
</evidence>
<dbReference type="InterPro" id="IPR001624">
    <property type="entry name" value="FliE"/>
</dbReference>
<dbReference type="EMBL" id="JAAVMB010000010">
    <property type="protein sequence ID" value="NKC68280.1"/>
    <property type="molecule type" value="Genomic_DNA"/>
</dbReference>
<dbReference type="OrthoDB" id="9812413at2"/>
<dbReference type="Proteomes" id="UP000288197">
    <property type="component" value="Unassembled WGS sequence"/>
</dbReference>
<evidence type="ECO:0000313" key="8">
    <source>
        <dbReference type="Proteomes" id="UP000288197"/>
    </source>
</evidence>
<evidence type="ECO:0000256" key="4">
    <source>
        <dbReference type="HAMAP-Rule" id="MF_00724"/>
    </source>
</evidence>
<reference evidence="7 8" key="1">
    <citation type="submission" date="2017-05" db="EMBL/GenBank/DDBJ databases">
        <title>Vagococcus spp. assemblies.</title>
        <authorList>
            <person name="Gulvik C.A."/>
        </authorList>
    </citation>
    <scope>NUCLEOTIDE SEQUENCE [LARGE SCALE GENOMIC DNA]</scope>
    <source>
        <strain evidence="7 8">NCFB 2497</strain>
    </source>
</reference>
<dbReference type="RefSeq" id="WP_114290158.1">
    <property type="nucleotide sequence ID" value="NZ_CP081470.1"/>
</dbReference>
<sequence>MTISNHLNSIQTYQNELQEIMNTNSISENLIEETGKDFSSILSQTIDKIDTSISKSSENIPKLLSGELDNMHTAMIDMSSSQLVLQSAVQVRNKCIEAYNDIKNMQF</sequence>
<dbReference type="Proteomes" id="UP000521358">
    <property type="component" value="Unassembled WGS sequence"/>
</dbReference>
<comment type="similarity">
    <text evidence="2 4">Belongs to the FliE family.</text>
</comment>
<evidence type="ECO:0000256" key="5">
    <source>
        <dbReference type="NCBIfam" id="TIGR00205"/>
    </source>
</evidence>
<dbReference type="GeneID" id="63147053"/>
<dbReference type="PANTHER" id="PTHR34653:SF1">
    <property type="entry name" value="FLAGELLAR HOOK-BASAL BODY COMPLEX PROTEIN FLIE"/>
    <property type="match status" value="1"/>
</dbReference>
<evidence type="ECO:0000256" key="1">
    <source>
        <dbReference type="ARBA" id="ARBA00004117"/>
    </source>
</evidence>
<name>A0A369AT43_9ENTE</name>
<dbReference type="HAMAP" id="MF_00724">
    <property type="entry name" value="FliE"/>
    <property type="match status" value="1"/>
</dbReference>
<accession>A0A369AT43</accession>
<dbReference type="GO" id="GO:0003774">
    <property type="term" value="F:cytoskeletal motor activity"/>
    <property type="evidence" value="ECO:0007669"/>
    <property type="project" value="InterPro"/>
</dbReference>
<dbReference type="GO" id="GO:0071973">
    <property type="term" value="P:bacterial-type flagellum-dependent cell motility"/>
    <property type="evidence" value="ECO:0007669"/>
    <property type="project" value="InterPro"/>
</dbReference>
<dbReference type="GO" id="GO:0005198">
    <property type="term" value="F:structural molecule activity"/>
    <property type="evidence" value="ECO:0007669"/>
    <property type="project" value="UniProtKB-UniRule"/>
</dbReference>
<evidence type="ECO:0000256" key="2">
    <source>
        <dbReference type="ARBA" id="ARBA00009272"/>
    </source>
</evidence>
<gene>
    <name evidence="4 6" type="primary">fliE</name>
    <name evidence="7" type="ORF">CBF32_10295</name>
    <name evidence="6" type="ORF">HED35_09280</name>
</gene>
<reference evidence="6 9" key="2">
    <citation type="submission" date="2020-03" db="EMBL/GenBank/DDBJ databases">
        <title>Bacterial samples isolated from urine from healthy bovine heifers (Gyr breed).</title>
        <authorList>
            <person name="Giannattasio-Ferraz S."/>
            <person name="Maskeri L."/>
            <person name="Penido A."/>
            <person name="Barbosa-Stancioli E.F."/>
            <person name="Putonti C."/>
        </authorList>
    </citation>
    <scope>NUCLEOTIDE SEQUENCE [LARGE SCALE GENOMIC DNA]</scope>
    <source>
        <strain evidence="6 9">UFMG-H7</strain>
    </source>
</reference>
<keyword evidence="8" id="KW-1185">Reference proteome</keyword>
<organism evidence="6 9">
    <name type="scientific">Vagococcus fluvialis</name>
    <dbReference type="NCBI Taxonomy" id="2738"/>
    <lineage>
        <taxon>Bacteria</taxon>
        <taxon>Bacillati</taxon>
        <taxon>Bacillota</taxon>
        <taxon>Bacilli</taxon>
        <taxon>Lactobacillales</taxon>
        <taxon>Enterococcaceae</taxon>
        <taxon>Vagococcus</taxon>
    </lineage>
</organism>